<keyword evidence="3" id="KW-1185">Reference proteome</keyword>
<proteinExistence type="predicted"/>
<reference evidence="2 3" key="1">
    <citation type="submission" date="2020-08" db="EMBL/GenBank/DDBJ databases">
        <title>Fungal Genomes of the International Space Station.</title>
        <authorList>
            <person name="Seuylemezian A."/>
            <person name="Singh N.K."/>
            <person name="Wood J."/>
            <person name="Venkateswaran K."/>
        </authorList>
    </citation>
    <scope>NUCLEOTIDE SEQUENCE [LARGE SCALE GENOMIC DNA]</scope>
    <source>
        <strain evidence="2 3">S/N-304-OC-R4</strain>
    </source>
</reference>
<organism evidence="2 3">
    <name type="scientific">Paenibacillus cucumis</name>
    <name type="common">ex Kampfer et al. 2016</name>
    <dbReference type="NCBI Taxonomy" id="1776858"/>
    <lineage>
        <taxon>Bacteria</taxon>
        <taxon>Bacillati</taxon>
        <taxon>Bacillota</taxon>
        <taxon>Bacilli</taxon>
        <taxon>Bacillales</taxon>
        <taxon>Paenibacillaceae</taxon>
        <taxon>Paenibacillus</taxon>
    </lineage>
</organism>
<accession>A0ABS7KJX1</accession>
<evidence type="ECO:0000313" key="3">
    <source>
        <dbReference type="Proteomes" id="UP000706031"/>
    </source>
</evidence>
<dbReference type="Proteomes" id="UP000706031">
    <property type="component" value="Unassembled WGS sequence"/>
</dbReference>
<dbReference type="RefSeq" id="WP_221789001.1">
    <property type="nucleotide sequence ID" value="NZ_JACLIC010000023.1"/>
</dbReference>
<dbReference type="InterPro" id="IPR017946">
    <property type="entry name" value="PLC-like_Pdiesterase_TIM-brl"/>
</dbReference>
<comment type="caution">
    <text evidence="2">The sequence shown here is derived from an EMBL/GenBank/DDBJ whole genome shotgun (WGS) entry which is preliminary data.</text>
</comment>
<dbReference type="PANTHER" id="PTHR46211">
    <property type="entry name" value="GLYCEROPHOSPHORYL DIESTER PHOSPHODIESTERASE"/>
    <property type="match status" value="1"/>
</dbReference>
<dbReference type="Gene3D" id="3.20.20.190">
    <property type="entry name" value="Phosphatidylinositol (PI) phosphodiesterase"/>
    <property type="match status" value="1"/>
</dbReference>
<dbReference type="InterPro" id="IPR030395">
    <property type="entry name" value="GP_PDE_dom"/>
</dbReference>
<protein>
    <submittedName>
        <fullName evidence="2">Glycerophosphodiester phosphodiesterase</fullName>
    </submittedName>
</protein>
<dbReference type="SUPFAM" id="SSF51695">
    <property type="entry name" value="PLC-like phosphodiesterases"/>
    <property type="match status" value="1"/>
</dbReference>
<dbReference type="PANTHER" id="PTHR46211:SF1">
    <property type="entry name" value="GLYCEROPHOSPHODIESTER PHOSPHODIESTERASE, CYTOPLASMIC"/>
    <property type="match status" value="1"/>
</dbReference>
<dbReference type="EMBL" id="JACLIC010000023">
    <property type="protein sequence ID" value="MBY0204424.1"/>
    <property type="molecule type" value="Genomic_DNA"/>
</dbReference>
<name>A0ABS7KJX1_9BACL</name>
<feature type="domain" description="GP-PDE" evidence="1">
    <location>
        <begin position="4"/>
        <end position="240"/>
    </location>
</feature>
<dbReference type="Pfam" id="PF03009">
    <property type="entry name" value="GDPD"/>
    <property type="match status" value="1"/>
</dbReference>
<evidence type="ECO:0000259" key="1">
    <source>
        <dbReference type="PROSITE" id="PS51704"/>
    </source>
</evidence>
<gene>
    <name evidence="2" type="ORF">H7T88_14465</name>
</gene>
<sequence>MNKIEIIAHRGASAVCPENTMIAFERALELGATGIETDVQMSADGRLVLIHDETLQRTGGSEGWVKDFTYDTLRTLDAGSWFHADFAGEPIPSLEMLFNLVQGKRILLNVELKNGIVPYKGMEEKIIQVIREWNMEQQVVLSSFNHASLVKCKRIAPDIRTALLYMEKLYRPYDYAAKLEASGLHPYKLAVAKEEVTAALAQGIVTYPFTVNDPGDMELMMDMGVQGILTDLPDVLASLMTARTRSANIGIK</sequence>
<evidence type="ECO:0000313" key="2">
    <source>
        <dbReference type="EMBL" id="MBY0204424.1"/>
    </source>
</evidence>
<dbReference type="PROSITE" id="PS51704">
    <property type="entry name" value="GP_PDE"/>
    <property type="match status" value="1"/>
</dbReference>
<dbReference type="CDD" id="cd08563">
    <property type="entry name" value="GDPD_TtGDE_like"/>
    <property type="match status" value="1"/>
</dbReference>